<dbReference type="GO" id="GO:0045892">
    <property type="term" value="P:negative regulation of DNA-templated transcription"/>
    <property type="evidence" value="ECO:0007669"/>
    <property type="project" value="UniProtKB-UniRule"/>
</dbReference>
<dbReference type="Pfam" id="PF00392">
    <property type="entry name" value="GntR"/>
    <property type="match status" value="1"/>
</dbReference>
<evidence type="ECO:0000256" key="4">
    <source>
        <dbReference type="NCBIfam" id="TIGR02018"/>
    </source>
</evidence>
<dbReference type="Gene3D" id="1.10.10.10">
    <property type="entry name" value="Winged helix-like DNA-binding domain superfamily/Winged helix DNA-binding domain"/>
    <property type="match status" value="1"/>
</dbReference>
<dbReference type="SMART" id="SM00866">
    <property type="entry name" value="UTRA"/>
    <property type="match status" value="1"/>
</dbReference>
<dbReference type="SUPFAM" id="SSF64288">
    <property type="entry name" value="Chorismate lyase-like"/>
    <property type="match status" value="1"/>
</dbReference>
<dbReference type="PRINTS" id="PR00035">
    <property type="entry name" value="HTHGNTR"/>
</dbReference>
<dbReference type="NCBIfam" id="TIGR02018">
    <property type="entry name" value="his_ut_repres"/>
    <property type="match status" value="1"/>
</dbReference>
<keyword evidence="2" id="KW-0238">DNA-binding</keyword>
<dbReference type="FunFam" id="1.10.10.10:FF:000079">
    <property type="entry name" value="GntR family transcriptional regulator"/>
    <property type="match status" value="1"/>
</dbReference>
<dbReference type="PANTHER" id="PTHR44846">
    <property type="entry name" value="MANNOSYL-D-GLYCERATE TRANSPORT/METABOLISM SYSTEM REPRESSOR MNGR-RELATED"/>
    <property type="match status" value="1"/>
</dbReference>
<dbReference type="InterPro" id="IPR050679">
    <property type="entry name" value="Bact_HTH_transcr_reg"/>
</dbReference>
<name>A0AAU7KMD7_9GAMM</name>
<keyword evidence="1" id="KW-0805">Transcription regulation</keyword>
<dbReference type="GO" id="GO:0003700">
    <property type="term" value="F:DNA-binding transcription factor activity"/>
    <property type="evidence" value="ECO:0007669"/>
    <property type="project" value="UniProtKB-UniRule"/>
</dbReference>
<evidence type="ECO:0000256" key="1">
    <source>
        <dbReference type="ARBA" id="ARBA00023015"/>
    </source>
</evidence>
<evidence type="ECO:0000256" key="2">
    <source>
        <dbReference type="ARBA" id="ARBA00023125"/>
    </source>
</evidence>
<dbReference type="GO" id="GO:0006547">
    <property type="term" value="P:L-histidine metabolic process"/>
    <property type="evidence" value="ECO:0007669"/>
    <property type="project" value="UniProtKB-UniRule"/>
</dbReference>
<feature type="domain" description="HTH gntR-type" evidence="5">
    <location>
        <begin position="5"/>
        <end position="73"/>
    </location>
</feature>
<dbReference type="SMART" id="SM00345">
    <property type="entry name" value="HTH_GNTR"/>
    <property type="match status" value="1"/>
</dbReference>
<dbReference type="Pfam" id="PF07702">
    <property type="entry name" value="UTRA"/>
    <property type="match status" value="1"/>
</dbReference>
<dbReference type="AlphaFoldDB" id="A0AAU7KMD7"/>
<dbReference type="InterPro" id="IPR010248">
    <property type="entry name" value="His_ut_repres"/>
</dbReference>
<reference evidence="6" key="1">
    <citation type="submission" date="2022-06" db="EMBL/GenBank/DDBJ databases">
        <title>A novel DMS-producing enzyme.</title>
        <authorList>
            <person name="Zhang Y."/>
        </authorList>
    </citation>
    <scope>NUCLEOTIDE SEQUENCE</scope>
    <source>
        <strain evidence="6">RT37</strain>
    </source>
</reference>
<dbReference type="InterPro" id="IPR011663">
    <property type="entry name" value="UTRA"/>
</dbReference>
<dbReference type="Gene3D" id="3.40.1410.10">
    <property type="entry name" value="Chorismate lyase-like"/>
    <property type="match status" value="1"/>
</dbReference>
<evidence type="ECO:0000259" key="5">
    <source>
        <dbReference type="PROSITE" id="PS50949"/>
    </source>
</evidence>
<sequence length="235" mass="27014">MARPAPRYLEIQQHILAKIQRGEWPTDHRIPGEEQLALDFNVSRMTANKAIRELVQRGYLTRQPGAGTFVTERKAESSLMEVHNIAEEVRGRGHHYRARVQRAEAIDASEDIALQLGVKRGSKVFHTRIVHHENDEPIQLEMRYVNPRHVPDYLDADFTLTTPHQVLIQTWPITDIEHVVEAVSADIQQAAELAISTSLPCLQLRRRTWSNDLLISYAVLIHPGDRYKLRSAWKD</sequence>
<dbReference type="EMBL" id="CP098827">
    <property type="protein sequence ID" value="XBO72860.1"/>
    <property type="molecule type" value="Genomic_DNA"/>
</dbReference>
<dbReference type="GO" id="GO:0003677">
    <property type="term" value="F:DNA binding"/>
    <property type="evidence" value="ECO:0007669"/>
    <property type="project" value="UniProtKB-UniRule"/>
</dbReference>
<evidence type="ECO:0000256" key="3">
    <source>
        <dbReference type="ARBA" id="ARBA00023163"/>
    </source>
</evidence>
<dbReference type="InterPro" id="IPR000524">
    <property type="entry name" value="Tscrpt_reg_HTH_GntR"/>
</dbReference>
<dbReference type="InterPro" id="IPR036390">
    <property type="entry name" value="WH_DNA-bd_sf"/>
</dbReference>
<accession>A0AAU7KMD7</accession>
<organism evidence="6">
    <name type="scientific">Halomonas sp. RT37</name>
    <dbReference type="NCBI Taxonomy" id="2950872"/>
    <lineage>
        <taxon>Bacteria</taxon>
        <taxon>Pseudomonadati</taxon>
        <taxon>Pseudomonadota</taxon>
        <taxon>Gammaproteobacteria</taxon>
        <taxon>Oceanospirillales</taxon>
        <taxon>Halomonadaceae</taxon>
        <taxon>Halomonas</taxon>
    </lineage>
</organism>
<dbReference type="InterPro" id="IPR028978">
    <property type="entry name" value="Chorismate_lyase_/UTRA_dom_sf"/>
</dbReference>
<protein>
    <recommendedName>
        <fullName evidence="4">Histidine utilization repressor</fullName>
    </recommendedName>
</protein>
<evidence type="ECO:0000313" key="6">
    <source>
        <dbReference type="EMBL" id="XBO72860.1"/>
    </source>
</evidence>
<proteinExistence type="predicted"/>
<dbReference type="RefSeq" id="WP_348828034.1">
    <property type="nucleotide sequence ID" value="NZ_CP098827.1"/>
</dbReference>
<dbReference type="InterPro" id="IPR036388">
    <property type="entry name" value="WH-like_DNA-bd_sf"/>
</dbReference>
<dbReference type="PANTHER" id="PTHR44846:SF16">
    <property type="entry name" value="TRANSCRIPTIONAL REGULATOR PHNF-RELATED"/>
    <property type="match status" value="1"/>
</dbReference>
<dbReference type="CDD" id="cd07377">
    <property type="entry name" value="WHTH_GntR"/>
    <property type="match status" value="1"/>
</dbReference>
<dbReference type="PROSITE" id="PS50949">
    <property type="entry name" value="HTH_GNTR"/>
    <property type="match status" value="1"/>
</dbReference>
<dbReference type="SUPFAM" id="SSF46785">
    <property type="entry name" value="Winged helix' DNA-binding domain"/>
    <property type="match status" value="1"/>
</dbReference>
<gene>
    <name evidence="6" type="primary">hutC</name>
    <name evidence="6" type="ORF">NFG58_09245</name>
</gene>
<keyword evidence="3" id="KW-0804">Transcription</keyword>